<keyword evidence="2" id="KW-0175">Coiled coil</keyword>
<dbReference type="Pfam" id="PF02575">
    <property type="entry name" value="YbaB_DNA_bd"/>
    <property type="match status" value="1"/>
</dbReference>
<evidence type="ECO:0008006" key="4">
    <source>
        <dbReference type="Google" id="ProtNLM"/>
    </source>
</evidence>
<dbReference type="PANTHER" id="PTHR33449:SF1">
    <property type="entry name" value="NUCLEOID-ASSOCIATED PROTEIN YBAB"/>
    <property type="match status" value="1"/>
</dbReference>
<name>K2ADR7_9BACT</name>
<proteinExistence type="predicted"/>
<dbReference type="GO" id="GO:0003677">
    <property type="term" value="F:DNA binding"/>
    <property type="evidence" value="ECO:0007669"/>
    <property type="project" value="UniProtKB-KW"/>
</dbReference>
<dbReference type="AlphaFoldDB" id="K2ADR7"/>
<sequence>MDYSKAKDLLKLQQEASKIQNELSNIHIEAEVDGVVVTVDGQMKIVWVKIENTDILKDTERLEKAIKEATNKWIKKSQEIAADKMKDIMWGLGMGFPGM</sequence>
<dbReference type="EMBL" id="AMFJ01021646">
    <property type="protein sequence ID" value="EKD66160.1"/>
    <property type="molecule type" value="Genomic_DNA"/>
</dbReference>
<evidence type="ECO:0000313" key="3">
    <source>
        <dbReference type="EMBL" id="EKD66160.1"/>
    </source>
</evidence>
<dbReference type="PANTHER" id="PTHR33449">
    <property type="entry name" value="NUCLEOID-ASSOCIATED PROTEIN YBAB"/>
    <property type="match status" value="1"/>
</dbReference>
<dbReference type="PIRSF" id="PIRSF004555">
    <property type="entry name" value="UCP004555"/>
    <property type="match status" value="1"/>
</dbReference>
<evidence type="ECO:0000256" key="2">
    <source>
        <dbReference type="SAM" id="Coils"/>
    </source>
</evidence>
<feature type="coiled-coil region" evidence="2">
    <location>
        <begin position="9"/>
        <end position="72"/>
    </location>
</feature>
<dbReference type="GO" id="GO:0005829">
    <property type="term" value="C:cytosol"/>
    <property type="evidence" value="ECO:0007669"/>
    <property type="project" value="TreeGrafter"/>
</dbReference>
<evidence type="ECO:0000256" key="1">
    <source>
        <dbReference type="ARBA" id="ARBA00023125"/>
    </source>
</evidence>
<keyword evidence="1" id="KW-0238">DNA-binding</keyword>
<accession>K2ADR7</accession>
<dbReference type="InterPro" id="IPR004401">
    <property type="entry name" value="YbaB/EbfC"/>
</dbReference>
<dbReference type="InterPro" id="IPR036894">
    <property type="entry name" value="YbaB-like_sf"/>
</dbReference>
<organism evidence="3">
    <name type="scientific">uncultured bacterium</name>
    <name type="common">gcode 4</name>
    <dbReference type="NCBI Taxonomy" id="1234023"/>
    <lineage>
        <taxon>Bacteria</taxon>
        <taxon>environmental samples</taxon>
    </lineage>
</organism>
<dbReference type="SUPFAM" id="SSF82607">
    <property type="entry name" value="YbaB-like"/>
    <property type="match status" value="1"/>
</dbReference>
<reference evidence="3" key="1">
    <citation type="journal article" date="2012" name="Science">
        <title>Fermentation, hydrogen, and sulfur metabolism in multiple uncultivated bacterial phyla.</title>
        <authorList>
            <person name="Wrighton K.C."/>
            <person name="Thomas B.C."/>
            <person name="Sharon I."/>
            <person name="Miller C.S."/>
            <person name="Castelle C.J."/>
            <person name="VerBerkmoes N.C."/>
            <person name="Wilkins M.J."/>
            <person name="Hettich R.L."/>
            <person name="Lipton M.S."/>
            <person name="Williams K.H."/>
            <person name="Long P.E."/>
            <person name="Banfield J.F."/>
        </authorList>
    </citation>
    <scope>NUCLEOTIDE SEQUENCE [LARGE SCALE GENOMIC DNA]</scope>
</reference>
<protein>
    <recommendedName>
        <fullName evidence="4">Nucleoid-associated protein</fullName>
    </recommendedName>
</protein>
<dbReference type="Gene3D" id="3.30.1310.10">
    <property type="entry name" value="Nucleoid-associated protein YbaB-like domain"/>
    <property type="match status" value="1"/>
</dbReference>
<gene>
    <name evidence="3" type="ORF">ACD_49C00060G0002</name>
</gene>
<comment type="caution">
    <text evidence="3">The sequence shown here is derived from an EMBL/GenBank/DDBJ whole genome shotgun (WGS) entry which is preliminary data.</text>
</comment>